<name>A0A2A9EC33_9MICO</name>
<evidence type="ECO:0000256" key="1">
    <source>
        <dbReference type="SAM" id="MobiDB-lite"/>
    </source>
</evidence>
<keyword evidence="2" id="KW-0472">Membrane</keyword>
<sequence length="653" mass="68347">MVDGDDAVGPPVDDRADGTPPQGGDSPRPRNLWADVPRRAAPPRLAAPRGAAPLAAPGAPPALSAPGATVPAPAAPALPSADRAVDDAAPVAVDVAHEPSRTSAARVPATPRARRRRRLLVRAGVPVVVVALAAAIAVPKLLGPDEPRLLRPTTQSLPDPTALRPELVFGEDLADEMPLPPPLEGAAEAPTGVEERWRLTAGDLAAIWADAGADAEGADAPQLVTAATTSPGAAHEPNLSGVVPFLLTGHGAPDTWSSRRLLVGFDAQDGSVRWTWAFDAAQEVPCQVVGRGAHVACSDGPHAPDDVSTRVTVLDTKTGEQVTSFHTETCSPDTFLQHGTRLYWAGTVPTGMDVCVGGGKEHFATLTSGGYPDDRPTIFTLSQTGPIARSSGASVMLTEDGWHGFDGWVAPGPSGLIIRQITTEATLSENIEDVGAPNVTTVVSKLDGTTVLRAQGPAWHRLDLLPDAEGSPELAQLVGIGADLYDTSGERRLTLQAGEEKPYVVPAYVAAPTVTETGVHAYVTYDETEGWNTTARWTLDQVLAGEPGEQHESARTFITEVDGVSVFLDGQTERLEETPLGALGYLERGVVVESDGHADRLAISVLYSRHMIDDEGQIDYQRSYVLMGWGAQAMTVVGSTIVALDDGGIVAVS</sequence>
<feature type="transmembrane region" description="Helical" evidence="2">
    <location>
        <begin position="119"/>
        <end position="142"/>
    </location>
</feature>
<organism evidence="3 4">
    <name type="scientific">Flavimobilis soli</name>
    <dbReference type="NCBI Taxonomy" id="442709"/>
    <lineage>
        <taxon>Bacteria</taxon>
        <taxon>Bacillati</taxon>
        <taxon>Actinomycetota</taxon>
        <taxon>Actinomycetes</taxon>
        <taxon>Micrococcales</taxon>
        <taxon>Jonesiaceae</taxon>
        <taxon>Flavimobilis</taxon>
    </lineage>
</organism>
<keyword evidence="4" id="KW-1185">Reference proteome</keyword>
<evidence type="ECO:0000313" key="4">
    <source>
        <dbReference type="Proteomes" id="UP000221394"/>
    </source>
</evidence>
<feature type="region of interest" description="Disordered" evidence="1">
    <location>
        <begin position="1"/>
        <end position="79"/>
    </location>
</feature>
<comment type="caution">
    <text evidence="3">The sequence shown here is derived from an EMBL/GenBank/DDBJ whole genome shotgun (WGS) entry which is preliminary data.</text>
</comment>
<proteinExistence type="predicted"/>
<evidence type="ECO:0000256" key="2">
    <source>
        <dbReference type="SAM" id="Phobius"/>
    </source>
</evidence>
<dbReference type="OrthoDB" id="5158460at2"/>
<dbReference type="InterPro" id="IPR011047">
    <property type="entry name" value="Quinoprotein_ADH-like_sf"/>
</dbReference>
<gene>
    <name evidence="3" type="ORF">ATL41_1180</name>
</gene>
<keyword evidence="2" id="KW-0812">Transmembrane</keyword>
<dbReference type="RefSeq" id="WP_098457634.1">
    <property type="nucleotide sequence ID" value="NZ_PDJH01000001.1"/>
</dbReference>
<keyword evidence="2" id="KW-1133">Transmembrane helix</keyword>
<dbReference type="EMBL" id="PDJH01000001">
    <property type="protein sequence ID" value="PFG36454.1"/>
    <property type="molecule type" value="Genomic_DNA"/>
</dbReference>
<dbReference type="Proteomes" id="UP000221394">
    <property type="component" value="Unassembled WGS sequence"/>
</dbReference>
<reference evidence="3 4" key="1">
    <citation type="submission" date="2017-10" db="EMBL/GenBank/DDBJ databases">
        <title>Sequencing the genomes of 1000 actinobacteria strains.</title>
        <authorList>
            <person name="Klenk H.-P."/>
        </authorList>
    </citation>
    <scope>NUCLEOTIDE SEQUENCE [LARGE SCALE GENOMIC DNA]</scope>
    <source>
        <strain evidence="3 4">DSM 21574</strain>
    </source>
</reference>
<evidence type="ECO:0000313" key="3">
    <source>
        <dbReference type="EMBL" id="PFG36454.1"/>
    </source>
</evidence>
<protein>
    <submittedName>
        <fullName evidence="3">Uncharacterized protein</fullName>
    </submittedName>
</protein>
<dbReference type="AlphaFoldDB" id="A0A2A9EC33"/>
<dbReference type="SUPFAM" id="SSF50998">
    <property type="entry name" value="Quinoprotein alcohol dehydrogenase-like"/>
    <property type="match status" value="1"/>
</dbReference>
<feature type="compositionally biased region" description="Low complexity" evidence="1">
    <location>
        <begin position="42"/>
        <end position="79"/>
    </location>
</feature>
<accession>A0A2A9EC33</accession>